<dbReference type="OrthoDB" id="886726at2"/>
<dbReference type="RefSeq" id="WP_014801525.1">
    <property type="nucleotide sequence ID" value="NC_018020.1"/>
</dbReference>
<accession>I4B148</accession>
<evidence type="ECO:0000313" key="2">
    <source>
        <dbReference type="Proteomes" id="UP000006048"/>
    </source>
</evidence>
<evidence type="ECO:0000313" key="1">
    <source>
        <dbReference type="EMBL" id="AFM11005.1"/>
    </source>
</evidence>
<reference evidence="1 2" key="1">
    <citation type="submission" date="2012-06" db="EMBL/GenBank/DDBJ databases">
        <title>The complete chromosome of genome of Turneriella parva DSM 21527.</title>
        <authorList>
            <consortium name="US DOE Joint Genome Institute (JGI-PGF)"/>
            <person name="Lucas S."/>
            <person name="Han J."/>
            <person name="Lapidus A."/>
            <person name="Bruce D."/>
            <person name="Goodwin L."/>
            <person name="Pitluck S."/>
            <person name="Peters L."/>
            <person name="Kyrpides N."/>
            <person name="Mavromatis K."/>
            <person name="Ivanova N."/>
            <person name="Mikhailova N."/>
            <person name="Chertkov O."/>
            <person name="Detter J.C."/>
            <person name="Tapia R."/>
            <person name="Han C."/>
            <person name="Land M."/>
            <person name="Hauser L."/>
            <person name="Markowitz V."/>
            <person name="Cheng J.-F."/>
            <person name="Hugenholtz P."/>
            <person name="Woyke T."/>
            <person name="Wu D."/>
            <person name="Gronow S."/>
            <person name="Wellnitz S."/>
            <person name="Brambilla E."/>
            <person name="Klenk H.-P."/>
            <person name="Eisen J.A."/>
        </authorList>
    </citation>
    <scope>NUCLEOTIDE SEQUENCE [LARGE SCALE GENOMIC DNA]</scope>
    <source>
        <strain evidence="2">ATCC BAA-1111 / DSM 21527 / NCTC 11395 / H</strain>
    </source>
</reference>
<protein>
    <recommendedName>
        <fullName evidence="3">Zinc-finger domain-containing protein</fullName>
    </recommendedName>
</protein>
<dbReference type="AlphaFoldDB" id="I4B148"/>
<dbReference type="EMBL" id="CP002959">
    <property type="protein sequence ID" value="AFM11005.1"/>
    <property type="molecule type" value="Genomic_DNA"/>
</dbReference>
<organism evidence="1 2">
    <name type="scientific">Turneriella parva (strain ATCC BAA-1111 / DSM 21527 / NCTC 11395 / H)</name>
    <name type="common">Leptospira parva</name>
    <dbReference type="NCBI Taxonomy" id="869212"/>
    <lineage>
        <taxon>Bacteria</taxon>
        <taxon>Pseudomonadati</taxon>
        <taxon>Spirochaetota</taxon>
        <taxon>Spirochaetia</taxon>
        <taxon>Leptospirales</taxon>
        <taxon>Leptospiraceae</taxon>
        <taxon>Turneriella</taxon>
    </lineage>
</organism>
<dbReference type="KEGG" id="tpx:Turpa_0345"/>
<name>I4B148_TURPD</name>
<dbReference type="STRING" id="869212.Turpa_0345"/>
<sequence>MNCSEYTRHASTARDEKPSFKARVGMAIHWVLCIYCRRFTRQLGAISRQLRRQEADAKMPAGLRQEIASRFEKPVQ</sequence>
<dbReference type="Proteomes" id="UP000006048">
    <property type="component" value="Chromosome"/>
</dbReference>
<keyword evidence="2" id="KW-1185">Reference proteome</keyword>
<proteinExistence type="predicted"/>
<evidence type="ECO:0008006" key="3">
    <source>
        <dbReference type="Google" id="ProtNLM"/>
    </source>
</evidence>
<gene>
    <name evidence="1" type="ordered locus">Turpa_0345</name>
</gene>
<dbReference type="HOGENOM" id="CLU_2653451_0_0_12"/>